<proteinExistence type="predicted"/>
<dbReference type="Proteomes" id="UP001624684">
    <property type="component" value="Unassembled WGS sequence"/>
</dbReference>
<keyword evidence="2" id="KW-1185">Reference proteome</keyword>
<name>A0ABW8U764_9GAMM</name>
<sequence length="69" mass="7821">MSVISKLQIALKTNTTAFDRGLAKVNDTLTEFSKSAGKMHKKWTKLPVCIVMPCKVCKVQGNRRRLDWV</sequence>
<dbReference type="EMBL" id="JBJJXE010000005">
    <property type="protein sequence ID" value="MFL1732287.1"/>
    <property type="molecule type" value="Genomic_DNA"/>
</dbReference>
<evidence type="ECO:0000313" key="1">
    <source>
        <dbReference type="EMBL" id="MFL1732287.1"/>
    </source>
</evidence>
<evidence type="ECO:0000313" key="2">
    <source>
        <dbReference type="Proteomes" id="UP001624684"/>
    </source>
</evidence>
<comment type="caution">
    <text evidence="1">The sequence shown here is derived from an EMBL/GenBank/DDBJ whole genome shotgun (WGS) entry which is preliminary data.</text>
</comment>
<accession>A0ABW8U764</accession>
<organism evidence="1 2">
    <name type="scientific">Moraxella oculi</name>
    <dbReference type="NCBI Taxonomy" id="2940516"/>
    <lineage>
        <taxon>Bacteria</taxon>
        <taxon>Pseudomonadati</taxon>
        <taxon>Pseudomonadota</taxon>
        <taxon>Gammaproteobacteria</taxon>
        <taxon>Moraxellales</taxon>
        <taxon>Moraxellaceae</taxon>
        <taxon>Moraxella</taxon>
    </lineage>
</organism>
<dbReference type="RefSeq" id="WP_407068947.1">
    <property type="nucleotide sequence ID" value="NZ_JBJJXE010000005.1"/>
</dbReference>
<gene>
    <name evidence="1" type="ORF">ACJHVH_04665</name>
</gene>
<protein>
    <submittedName>
        <fullName evidence="1">Uncharacterized protein</fullName>
    </submittedName>
</protein>
<reference evidence="1 2" key="1">
    <citation type="submission" date="2024-11" db="EMBL/GenBank/DDBJ databases">
        <title>First Report of Moraxella oculi in Brazil in an Infectious Bovine Keratoconjunctivitis Outbreak.</title>
        <authorList>
            <person name="Carvalho C.V."/>
            <person name="Domingues R."/>
            <person name="Coutinho C."/>
            <person name="Honorio N.T.B.S."/>
            <person name="Faza D.R.L.R."/>
            <person name="Carvalho W.A."/>
            <person name="Machado A.B.F."/>
            <person name="Martins M.F."/>
            <person name="Gaspar E.B."/>
        </authorList>
    </citation>
    <scope>NUCLEOTIDE SEQUENCE [LARGE SCALE GENOMIC DNA]</scope>
    <source>
        <strain evidence="1 2">2117LE</strain>
    </source>
</reference>